<dbReference type="Gene3D" id="3.90.226.10">
    <property type="entry name" value="2-enoyl-CoA Hydratase, Chain A, domain 1"/>
    <property type="match status" value="1"/>
</dbReference>
<dbReference type="SUPFAM" id="SSF52096">
    <property type="entry name" value="ClpP/crotonase"/>
    <property type="match status" value="1"/>
</dbReference>
<feature type="domain" description="Tail specific protease" evidence="2">
    <location>
        <begin position="103"/>
        <end position="316"/>
    </location>
</feature>
<accession>A0A0A2M6H9</accession>
<dbReference type="InterPro" id="IPR029045">
    <property type="entry name" value="ClpP/crotonase-like_dom_sf"/>
</dbReference>
<feature type="signal peptide" evidence="1">
    <location>
        <begin position="1"/>
        <end position="17"/>
    </location>
</feature>
<dbReference type="GO" id="GO:0030288">
    <property type="term" value="C:outer membrane-bounded periplasmic space"/>
    <property type="evidence" value="ECO:0007669"/>
    <property type="project" value="TreeGrafter"/>
</dbReference>
<proteinExistence type="predicted"/>
<dbReference type="AlphaFoldDB" id="A0A0A2M6H9"/>
<dbReference type="PANTHER" id="PTHR32060:SF30">
    <property type="entry name" value="CARBOXY-TERMINAL PROCESSING PROTEASE CTPA"/>
    <property type="match status" value="1"/>
</dbReference>
<evidence type="ECO:0000313" key="4">
    <source>
        <dbReference type="Proteomes" id="UP000030152"/>
    </source>
</evidence>
<protein>
    <submittedName>
        <fullName evidence="3">Peptidase S41 protein</fullName>
    </submittedName>
</protein>
<reference evidence="3 4" key="1">
    <citation type="submission" date="2013-09" db="EMBL/GenBank/DDBJ databases">
        <authorList>
            <person name="Zeng Z."/>
            <person name="Chen C."/>
        </authorList>
    </citation>
    <scope>NUCLEOTIDE SEQUENCE [LARGE SCALE GENOMIC DNA]</scope>
    <source>
        <strain evidence="3 4">WB 3.3-2</strain>
    </source>
</reference>
<dbReference type="GO" id="GO:0006508">
    <property type="term" value="P:proteolysis"/>
    <property type="evidence" value="ECO:0007669"/>
    <property type="project" value="InterPro"/>
</dbReference>
<name>A0A0A2M6H9_9FLAO</name>
<evidence type="ECO:0000256" key="1">
    <source>
        <dbReference type="SAM" id="SignalP"/>
    </source>
</evidence>
<dbReference type="EMBL" id="JRLX01000006">
    <property type="protein sequence ID" value="KGO87058.1"/>
    <property type="molecule type" value="Genomic_DNA"/>
</dbReference>
<dbReference type="SMART" id="SM00245">
    <property type="entry name" value="TSPc"/>
    <property type="match status" value="1"/>
</dbReference>
<gene>
    <name evidence="3" type="ORF">Q765_07550</name>
</gene>
<organism evidence="3 4">
    <name type="scientific">Flavobacterium rivuli WB 3.3-2 = DSM 21788</name>
    <dbReference type="NCBI Taxonomy" id="1121895"/>
    <lineage>
        <taxon>Bacteria</taxon>
        <taxon>Pseudomonadati</taxon>
        <taxon>Bacteroidota</taxon>
        <taxon>Flavobacteriia</taxon>
        <taxon>Flavobacteriales</taxon>
        <taxon>Flavobacteriaceae</taxon>
        <taxon>Flavobacterium</taxon>
    </lineage>
</organism>
<dbReference type="GO" id="GO:0004175">
    <property type="term" value="F:endopeptidase activity"/>
    <property type="evidence" value="ECO:0007669"/>
    <property type="project" value="TreeGrafter"/>
</dbReference>
<feature type="chain" id="PRO_5002002910" evidence="1">
    <location>
        <begin position="18"/>
        <end position="340"/>
    </location>
</feature>
<sequence length="340" mass="38038">MKKVFALLFIFSLHLNAQQTSASKDSISVFYGKLFSALKKEYLYKDKTDWKVVEAETNKNLLQYENFKESLKEVAVLFGKIEATHCKVFYQDKGYSVPVKFLPENFSDQWKAKYASKPAFEAKVIDGKYAYILIPAITFSDVSSKNIHKIAQPLYDKIAALKTQNNIEGWIIDLRFNTGGNIYPMLLALYDLLGDDNVWGTLDINKKQIGTIELSGGKYIDNSSKVSYIDPKGVLLDKAKVAVITGSLTASSGEVTAMAFKGRPNAIFIGEQTMGMTTSNSMRSLPYGATLVLSIAYDCDRNGVFYEHIVPDIAISKKDNLDDLLSDENIQEAIKFIDKK</sequence>
<dbReference type="eggNOG" id="COG0793">
    <property type="taxonomic scope" value="Bacteria"/>
</dbReference>
<dbReference type="RefSeq" id="WP_020212991.1">
    <property type="nucleotide sequence ID" value="NZ_JRLX01000006.1"/>
</dbReference>
<dbReference type="Pfam" id="PF03572">
    <property type="entry name" value="Peptidase_S41"/>
    <property type="match status" value="1"/>
</dbReference>
<dbReference type="STRING" id="1121895.GCA_000378485_01835"/>
<dbReference type="GO" id="GO:0008236">
    <property type="term" value="F:serine-type peptidase activity"/>
    <property type="evidence" value="ECO:0007669"/>
    <property type="project" value="InterPro"/>
</dbReference>
<dbReference type="Proteomes" id="UP000030152">
    <property type="component" value="Unassembled WGS sequence"/>
</dbReference>
<dbReference type="InterPro" id="IPR005151">
    <property type="entry name" value="Tail-specific_protease"/>
</dbReference>
<evidence type="ECO:0000259" key="2">
    <source>
        <dbReference type="SMART" id="SM00245"/>
    </source>
</evidence>
<dbReference type="PANTHER" id="PTHR32060">
    <property type="entry name" value="TAIL-SPECIFIC PROTEASE"/>
    <property type="match status" value="1"/>
</dbReference>
<dbReference type="GO" id="GO:0007165">
    <property type="term" value="P:signal transduction"/>
    <property type="evidence" value="ECO:0007669"/>
    <property type="project" value="TreeGrafter"/>
</dbReference>
<comment type="caution">
    <text evidence="3">The sequence shown here is derived from an EMBL/GenBank/DDBJ whole genome shotgun (WGS) entry which is preliminary data.</text>
</comment>
<keyword evidence="4" id="KW-1185">Reference proteome</keyword>
<evidence type="ECO:0000313" key="3">
    <source>
        <dbReference type="EMBL" id="KGO87058.1"/>
    </source>
</evidence>
<keyword evidence="1" id="KW-0732">Signal</keyword>
<dbReference type="OrthoDB" id="7314861at2"/>